<evidence type="ECO:0000313" key="3">
    <source>
        <dbReference type="EMBL" id="RLW01704.1"/>
    </source>
</evidence>
<keyword evidence="2" id="KW-0812">Transmembrane</keyword>
<evidence type="ECO:0000313" key="4">
    <source>
        <dbReference type="Proteomes" id="UP000276834"/>
    </source>
</evidence>
<feature type="transmembrane region" description="Helical" evidence="2">
    <location>
        <begin position="26"/>
        <end position="42"/>
    </location>
</feature>
<evidence type="ECO:0000256" key="2">
    <source>
        <dbReference type="SAM" id="Phobius"/>
    </source>
</evidence>
<keyword evidence="2" id="KW-1133">Transmembrane helix</keyword>
<name>A0A3L8SGI3_CHLGU</name>
<keyword evidence="2" id="KW-0472">Membrane</keyword>
<sequence length="61" mass="7256">MKQRFINPGQLPQEKKTKKSDKINTVVNYSVFLPTYLFFWTLKDQKGEKKGKGNMRQQHIN</sequence>
<gene>
    <name evidence="3" type="ORF">DV515_00007640</name>
</gene>
<dbReference type="EMBL" id="QUSF01000021">
    <property type="protein sequence ID" value="RLW01704.1"/>
    <property type="molecule type" value="Genomic_DNA"/>
</dbReference>
<reference evidence="3 4" key="1">
    <citation type="journal article" date="2018" name="Proc. R. Soc. B">
        <title>A non-coding region near Follistatin controls head colour polymorphism in the Gouldian finch.</title>
        <authorList>
            <person name="Toomey M.B."/>
            <person name="Marques C.I."/>
            <person name="Andrade P."/>
            <person name="Araujo P.M."/>
            <person name="Sabatino S."/>
            <person name="Gazda M.A."/>
            <person name="Afonso S."/>
            <person name="Lopes R.J."/>
            <person name="Corbo J.C."/>
            <person name="Carneiro M."/>
        </authorList>
    </citation>
    <scope>NUCLEOTIDE SEQUENCE [LARGE SCALE GENOMIC DNA]</scope>
    <source>
        <strain evidence="3">Red01</strain>
        <tissue evidence="3">Muscle</tissue>
    </source>
</reference>
<evidence type="ECO:0000256" key="1">
    <source>
        <dbReference type="SAM" id="MobiDB-lite"/>
    </source>
</evidence>
<dbReference type="AlphaFoldDB" id="A0A3L8SGI3"/>
<dbReference type="Proteomes" id="UP000276834">
    <property type="component" value="Unassembled WGS sequence"/>
</dbReference>
<proteinExistence type="predicted"/>
<protein>
    <submittedName>
        <fullName evidence="3">Uncharacterized protein</fullName>
    </submittedName>
</protein>
<feature type="region of interest" description="Disordered" evidence="1">
    <location>
        <begin position="1"/>
        <end position="20"/>
    </location>
</feature>
<organism evidence="3 4">
    <name type="scientific">Chloebia gouldiae</name>
    <name type="common">Gouldian finch</name>
    <name type="synonym">Erythrura gouldiae</name>
    <dbReference type="NCBI Taxonomy" id="44316"/>
    <lineage>
        <taxon>Eukaryota</taxon>
        <taxon>Metazoa</taxon>
        <taxon>Chordata</taxon>
        <taxon>Craniata</taxon>
        <taxon>Vertebrata</taxon>
        <taxon>Euteleostomi</taxon>
        <taxon>Archelosauria</taxon>
        <taxon>Archosauria</taxon>
        <taxon>Dinosauria</taxon>
        <taxon>Saurischia</taxon>
        <taxon>Theropoda</taxon>
        <taxon>Coelurosauria</taxon>
        <taxon>Aves</taxon>
        <taxon>Neognathae</taxon>
        <taxon>Neoaves</taxon>
        <taxon>Telluraves</taxon>
        <taxon>Australaves</taxon>
        <taxon>Passeriformes</taxon>
        <taxon>Passeroidea</taxon>
        <taxon>Passeridae</taxon>
        <taxon>Chloebia</taxon>
    </lineage>
</organism>
<comment type="caution">
    <text evidence="3">The sequence shown here is derived from an EMBL/GenBank/DDBJ whole genome shotgun (WGS) entry which is preliminary data.</text>
</comment>
<keyword evidence="4" id="KW-1185">Reference proteome</keyword>
<accession>A0A3L8SGI3</accession>